<keyword evidence="2 9" id="KW-0808">Transferase</keyword>
<evidence type="ECO:0000256" key="7">
    <source>
        <dbReference type="ARBA" id="ARBA00022993"/>
    </source>
</evidence>
<feature type="binding site" evidence="9">
    <location>
        <position position="41"/>
    </location>
    <ligand>
        <name>substrate</name>
    </ligand>
</feature>
<dbReference type="InterPro" id="IPR001980">
    <property type="entry name" value="PPAT"/>
</dbReference>
<sequence length="163" mass="18256">MTIAVFPGSFDPVTRGHLDLIRRASRLVDHLIVAVMVNTNKRPLFTMAEKEALVRHEIADLKNVEVKAATGLTVDFMAQEHATVLIRGLRNEQDFGYERDIAWMNQSLNDSIETVCLLARPPYAYFSSSLIKEVAKMGADVSEYVPDAVAAELNRRLQDSAHE</sequence>
<evidence type="ECO:0000259" key="10">
    <source>
        <dbReference type="Pfam" id="PF01467"/>
    </source>
</evidence>
<evidence type="ECO:0000256" key="6">
    <source>
        <dbReference type="ARBA" id="ARBA00022842"/>
    </source>
</evidence>
<feature type="site" description="Transition state stabilizer" evidence="9">
    <location>
        <position position="17"/>
    </location>
</feature>
<comment type="function">
    <text evidence="9">Reversibly transfers an adenylyl group from ATP to 4'-phosphopantetheine, yielding dephospho-CoA (dPCoA) and pyrophosphate.</text>
</comment>
<dbReference type="EC" id="2.7.7.3" evidence="9"/>
<feature type="binding site" evidence="9">
    <location>
        <begin position="123"/>
        <end position="129"/>
    </location>
    <ligand>
        <name>ATP</name>
        <dbReference type="ChEBI" id="CHEBI:30616"/>
    </ligand>
</feature>
<keyword evidence="4 9" id="KW-0547">Nucleotide-binding</keyword>
<evidence type="ECO:0000256" key="1">
    <source>
        <dbReference type="ARBA" id="ARBA00022490"/>
    </source>
</evidence>
<feature type="binding site" evidence="9">
    <location>
        <position position="98"/>
    </location>
    <ligand>
        <name>ATP</name>
        <dbReference type="ChEBI" id="CHEBI:30616"/>
    </ligand>
</feature>
<evidence type="ECO:0000256" key="2">
    <source>
        <dbReference type="ARBA" id="ARBA00022679"/>
    </source>
</evidence>
<dbReference type="Proteomes" id="UP001597188">
    <property type="component" value="Unassembled WGS sequence"/>
</dbReference>
<evidence type="ECO:0000256" key="3">
    <source>
        <dbReference type="ARBA" id="ARBA00022695"/>
    </source>
</evidence>
<dbReference type="NCBIfam" id="TIGR00125">
    <property type="entry name" value="cyt_tran_rel"/>
    <property type="match status" value="1"/>
</dbReference>
<comment type="subunit">
    <text evidence="9">Homohexamer.</text>
</comment>
<reference evidence="12" key="1">
    <citation type="journal article" date="2019" name="Int. J. Syst. Evol. Microbiol.">
        <title>The Global Catalogue of Microorganisms (GCM) 10K type strain sequencing project: providing services to taxonomists for standard genome sequencing and annotation.</title>
        <authorList>
            <consortium name="The Broad Institute Genomics Platform"/>
            <consortium name="The Broad Institute Genome Sequencing Center for Infectious Disease"/>
            <person name="Wu L."/>
            <person name="Ma J."/>
        </authorList>
    </citation>
    <scope>NUCLEOTIDE SEQUENCE [LARGE SCALE GENOMIC DNA]</scope>
    <source>
        <strain evidence="12">CCM 8931</strain>
    </source>
</reference>
<keyword evidence="7 9" id="KW-0173">Coenzyme A biosynthesis</keyword>
<comment type="similarity">
    <text evidence="9">Belongs to the bacterial CoaD family.</text>
</comment>
<comment type="subcellular location">
    <subcellularLocation>
        <location evidence="9">Cytoplasm</location>
    </subcellularLocation>
</comment>
<evidence type="ECO:0000256" key="9">
    <source>
        <dbReference type="HAMAP-Rule" id="MF_00151"/>
    </source>
</evidence>
<evidence type="ECO:0000256" key="5">
    <source>
        <dbReference type="ARBA" id="ARBA00022840"/>
    </source>
</evidence>
<gene>
    <name evidence="9 11" type="primary">coaD</name>
    <name evidence="11" type="ORF">ACFQ5L_02090</name>
</gene>
<feature type="domain" description="Cytidyltransferase-like" evidence="10">
    <location>
        <begin position="5"/>
        <end position="133"/>
    </location>
</feature>
<dbReference type="PRINTS" id="PR01020">
    <property type="entry name" value="LPSBIOSNTHSS"/>
</dbReference>
<dbReference type="NCBIfam" id="TIGR01510">
    <property type="entry name" value="coaD_prev_kdtB"/>
    <property type="match status" value="1"/>
</dbReference>
<keyword evidence="5 9" id="KW-0067">ATP-binding</keyword>
<feature type="binding site" evidence="9">
    <location>
        <position position="17"/>
    </location>
    <ligand>
        <name>ATP</name>
        <dbReference type="ChEBI" id="CHEBI:30616"/>
    </ligand>
</feature>
<dbReference type="Pfam" id="PF01467">
    <property type="entry name" value="CTP_transf_like"/>
    <property type="match status" value="1"/>
</dbReference>
<feature type="binding site" evidence="9">
    <location>
        <begin position="9"/>
        <end position="10"/>
    </location>
    <ligand>
        <name>ATP</name>
        <dbReference type="ChEBI" id="CHEBI:30616"/>
    </ligand>
</feature>
<name>A0ABW4BYU5_9LACO</name>
<proteinExistence type="inferred from homology"/>
<keyword evidence="12" id="KW-1185">Reference proteome</keyword>
<evidence type="ECO:0000313" key="12">
    <source>
        <dbReference type="Proteomes" id="UP001597188"/>
    </source>
</evidence>
<evidence type="ECO:0000256" key="8">
    <source>
        <dbReference type="ARBA" id="ARBA00029346"/>
    </source>
</evidence>
<evidence type="ECO:0000313" key="11">
    <source>
        <dbReference type="EMBL" id="MFD1419747.1"/>
    </source>
</evidence>
<dbReference type="Gene3D" id="3.40.50.620">
    <property type="entry name" value="HUPs"/>
    <property type="match status" value="1"/>
</dbReference>
<dbReference type="InterPro" id="IPR014729">
    <property type="entry name" value="Rossmann-like_a/b/a_fold"/>
</dbReference>
<dbReference type="HAMAP" id="MF_00151">
    <property type="entry name" value="PPAT_bact"/>
    <property type="match status" value="1"/>
</dbReference>
<feature type="binding site" evidence="9">
    <location>
        <begin position="88"/>
        <end position="90"/>
    </location>
    <ligand>
        <name>ATP</name>
        <dbReference type="ChEBI" id="CHEBI:30616"/>
    </ligand>
</feature>
<comment type="catalytic activity">
    <reaction evidence="8 9">
        <text>(R)-4'-phosphopantetheine + ATP + H(+) = 3'-dephospho-CoA + diphosphate</text>
        <dbReference type="Rhea" id="RHEA:19801"/>
        <dbReference type="ChEBI" id="CHEBI:15378"/>
        <dbReference type="ChEBI" id="CHEBI:30616"/>
        <dbReference type="ChEBI" id="CHEBI:33019"/>
        <dbReference type="ChEBI" id="CHEBI:57328"/>
        <dbReference type="ChEBI" id="CHEBI:61723"/>
        <dbReference type="EC" id="2.7.7.3"/>
    </reaction>
</comment>
<comment type="cofactor">
    <cofactor evidence="9">
        <name>Mg(2+)</name>
        <dbReference type="ChEBI" id="CHEBI:18420"/>
    </cofactor>
</comment>
<dbReference type="EMBL" id="JBHTOJ010000006">
    <property type="protein sequence ID" value="MFD1419747.1"/>
    <property type="molecule type" value="Genomic_DNA"/>
</dbReference>
<feature type="binding site" evidence="9">
    <location>
        <position position="87"/>
    </location>
    <ligand>
        <name>substrate</name>
    </ligand>
</feature>
<dbReference type="SUPFAM" id="SSF52374">
    <property type="entry name" value="Nucleotidylyl transferase"/>
    <property type="match status" value="1"/>
</dbReference>
<dbReference type="GO" id="GO:0004595">
    <property type="term" value="F:pantetheine-phosphate adenylyltransferase activity"/>
    <property type="evidence" value="ECO:0007669"/>
    <property type="project" value="UniProtKB-EC"/>
</dbReference>
<feature type="binding site" evidence="9">
    <location>
        <position position="9"/>
    </location>
    <ligand>
        <name>substrate</name>
    </ligand>
</feature>
<comment type="caution">
    <text evidence="11">The sequence shown here is derived from an EMBL/GenBank/DDBJ whole genome shotgun (WGS) entry which is preliminary data.</text>
</comment>
<dbReference type="RefSeq" id="WP_137634850.1">
    <property type="nucleotide sequence ID" value="NZ_BJDL01000013.1"/>
</dbReference>
<dbReference type="PANTHER" id="PTHR21342:SF1">
    <property type="entry name" value="PHOSPHOPANTETHEINE ADENYLYLTRANSFERASE"/>
    <property type="match status" value="1"/>
</dbReference>
<keyword evidence="3 9" id="KW-0548">Nucleotidyltransferase</keyword>
<organism evidence="11 12">
    <name type="scientific">Lactiplantibacillus songbeiensis</name>
    <dbReference type="NCBI Taxonomy" id="2559920"/>
    <lineage>
        <taxon>Bacteria</taxon>
        <taxon>Bacillati</taxon>
        <taxon>Bacillota</taxon>
        <taxon>Bacilli</taxon>
        <taxon>Lactobacillales</taxon>
        <taxon>Lactobacillaceae</taxon>
        <taxon>Lactiplantibacillus</taxon>
    </lineage>
</organism>
<dbReference type="CDD" id="cd02163">
    <property type="entry name" value="PPAT"/>
    <property type="match status" value="1"/>
</dbReference>
<dbReference type="PANTHER" id="PTHR21342">
    <property type="entry name" value="PHOSPHOPANTETHEINE ADENYLYLTRANSFERASE"/>
    <property type="match status" value="1"/>
</dbReference>
<dbReference type="InterPro" id="IPR004821">
    <property type="entry name" value="Cyt_trans-like"/>
</dbReference>
<feature type="binding site" evidence="9">
    <location>
        <position position="73"/>
    </location>
    <ligand>
        <name>substrate</name>
    </ligand>
</feature>
<keyword evidence="6 9" id="KW-0460">Magnesium</keyword>
<accession>A0ABW4BYU5</accession>
<evidence type="ECO:0000256" key="4">
    <source>
        <dbReference type="ARBA" id="ARBA00022741"/>
    </source>
</evidence>
<comment type="pathway">
    <text evidence="9">Cofactor biosynthesis; coenzyme A biosynthesis; CoA from (R)-pantothenate: step 4/5.</text>
</comment>
<protein>
    <recommendedName>
        <fullName evidence="9">Phosphopantetheine adenylyltransferase</fullName>
        <ecNumber evidence="9">2.7.7.3</ecNumber>
    </recommendedName>
    <alternativeName>
        <fullName evidence="9">Dephospho-CoA pyrophosphorylase</fullName>
    </alternativeName>
    <alternativeName>
        <fullName evidence="9">Pantetheine-phosphate adenylyltransferase</fullName>
        <shortName evidence="9">PPAT</shortName>
    </alternativeName>
</protein>
<keyword evidence="1 9" id="KW-0963">Cytoplasm</keyword>